<comment type="caution">
    <text evidence="5">The sequence shown here is derived from an EMBL/GenBank/DDBJ whole genome shotgun (WGS) entry which is preliminary data.</text>
</comment>
<dbReference type="PANTHER" id="PTHR30154">
    <property type="entry name" value="LEUCINE-RESPONSIVE REGULATORY PROTEIN"/>
    <property type="match status" value="1"/>
</dbReference>
<protein>
    <submittedName>
        <fullName evidence="5">Lrp/AsnC family transcriptional regulator for asnA, asnC and gidA</fullName>
    </submittedName>
</protein>
<dbReference type="Pfam" id="PF13404">
    <property type="entry name" value="HTH_AsnC-type"/>
    <property type="match status" value="1"/>
</dbReference>
<evidence type="ECO:0000256" key="1">
    <source>
        <dbReference type="ARBA" id="ARBA00023015"/>
    </source>
</evidence>
<accession>A0A7W8EEG5</accession>
<organism evidence="5 6">
    <name type="scientific">Nonomuraea endophytica</name>
    <dbReference type="NCBI Taxonomy" id="714136"/>
    <lineage>
        <taxon>Bacteria</taxon>
        <taxon>Bacillati</taxon>
        <taxon>Actinomycetota</taxon>
        <taxon>Actinomycetes</taxon>
        <taxon>Streptosporangiales</taxon>
        <taxon>Streptosporangiaceae</taxon>
        <taxon>Nonomuraea</taxon>
    </lineage>
</organism>
<dbReference type="AlphaFoldDB" id="A0A7W8EEG5"/>
<dbReference type="Pfam" id="PF22482">
    <property type="entry name" value="AsnC_trans_reg_3"/>
    <property type="match status" value="1"/>
</dbReference>
<dbReference type="Gene3D" id="1.10.10.10">
    <property type="entry name" value="Winged helix-like DNA-binding domain superfamily/Winged helix DNA-binding domain"/>
    <property type="match status" value="1"/>
</dbReference>
<keyword evidence="1" id="KW-0805">Transcription regulation</keyword>
<dbReference type="PRINTS" id="PR00033">
    <property type="entry name" value="HTHASNC"/>
</dbReference>
<dbReference type="SMART" id="SM00344">
    <property type="entry name" value="HTH_ASNC"/>
    <property type="match status" value="1"/>
</dbReference>
<evidence type="ECO:0000259" key="4">
    <source>
        <dbReference type="PROSITE" id="PS50956"/>
    </source>
</evidence>
<sequence length="157" mass="17403">MAEDNRAHQVELDEIDKSIIRVLQVDGRMPYSKLGPEVGLSRAAVRQRVQRLLDNGVIEVVAVSEPFKMGFNVQAMIGINADGDLRAVAAALSDVDQIVYVVLSSGRYDILIEVIGRDSAELLTILNDVVRRIPGVRSTELFTYMKIEKVTYSWGAL</sequence>
<dbReference type="InterPro" id="IPR036390">
    <property type="entry name" value="WH_DNA-bd_sf"/>
</dbReference>
<dbReference type="EMBL" id="JACHIN010000002">
    <property type="protein sequence ID" value="MBB5076388.1"/>
    <property type="molecule type" value="Genomic_DNA"/>
</dbReference>
<feature type="domain" description="HTH asnC-type" evidence="4">
    <location>
        <begin position="12"/>
        <end position="72"/>
    </location>
</feature>
<dbReference type="RefSeq" id="WP_312896253.1">
    <property type="nucleotide sequence ID" value="NZ_JACHIN010000002.1"/>
</dbReference>
<reference evidence="5 6" key="1">
    <citation type="submission" date="2020-08" db="EMBL/GenBank/DDBJ databases">
        <title>Genomic Encyclopedia of Type Strains, Phase IV (KMG-IV): sequencing the most valuable type-strain genomes for metagenomic binning, comparative biology and taxonomic classification.</title>
        <authorList>
            <person name="Goeker M."/>
        </authorList>
    </citation>
    <scope>NUCLEOTIDE SEQUENCE [LARGE SCALE GENOMIC DNA]</scope>
    <source>
        <strain evidence="5 6">DSM 45385</strain>
    </source>
</reference>
<dbReference type="GO" id="GO:0005829">
    <property type="term" value="C:cytosol"/>
    <property type="evidence" value="ECO:0007669"/>
    <property type="project" value="TreeGrafter"/>
</dbReference>
<keyword evidence="2" id="KW-0238">DNA-binding</keyword>
<proteinExistence type="predicted"/>
<dbReference type="PANTHER" id="PTHR30154:SF34">
    <property type="entry name" value="TRANSCRIPTIONAL REGULATOR AZLB"/>
    <property type="match status" value="1"/>
</dbReference>
<dbReference type="InterPro" id="IPR019888">
    <property type="entry name" value="Tscrpt_reg_AsnC-like"/>
</dbReference>
<dbReference type="InterPro" id="IPR036388">
    <property type="entry name" value="WH-like_DNA-bd_sf"/>
</dbReference>
<evidence type="ECO:0000313" key="6">
    <source>
        <dbReference type="Proteomes" id="UP000568380"/>
    </source>
</evidence>
<dbReference type="Gene3D" id="3.30.70.920">
    <property type="match status" value="1"/>
</dbReference>
<dbReference type="GO" id="GO:0043565">
    <property type="term" value="F:sequence-specific DNA binding"/>
    <property type="evidence" value="ECO:0007669"/>
    <property type="project" value="InterPro"/>
</dbReference>
<dbReference type="InterPro" id="IPR011008">
    <property type="entry name" value="Dimeric_a/b-barrel"/>
</dbReference>
<name>A0A7W8EEG5_9ACTN</name>
<dbReference type="PROSITE" id="PS50956">
    <property type="entry name" value="HTH_ASNC_2"/>
    <property type="match status" value="1"/>
</dbReference>
<dbReference type="Proteomes" id="UP000568380">
    <property type="component" value="Unassembled WGS sequence"/>
</dbReference>
<evidence type="ECO:0000256" key="3">
    <source>
        <dbReference type="ARBA" id="ARBA00023163"/>
    </source>
</evidence>
<evidence type="ECO:0000256" key="2">
    <source>
        <dbReference type="ARBA" id="ARBA00023125"/>
    </source>
</evidence>
<gene>
    <name evidence="5" type="ORF">HNR40_001852</name>
</gene>
<dbReference type="SUPFAM" id="SSF54909">
    <property type="entry name" value="Dimeric alpha+beta barrel"/>
    <property type="match status" value="1"/>
</dbReference>
<dbReference type="GO" id="GO:0043200">
    <property type="term" value="P:response to amino acid"/>
    <property type="evidence" value="ECO:0007669"/>
    <property type="project" value="TreeGrafter"/>
</dbReference>
<dbReference type="SUPFAM" id="SSF46785">
    <property type="entry name" value="Winged helix' DNA-binding domain"/>
    <property type="match status" value="1"/>
</dbReference>
<keyword evidence="6" id="KW-1185">Reference proteome</keyword>
<evidence type="ECO:0000313" key="5">
    <source>
        <dbReference type="EMBL" id="MBB5076388.1"/>
    </source>
</evidence>
<dbReference type="InterPro" id="IPR054609">
    <property type="entry name" value="PF0864-like_C"/>
</dbReference>
<dbReference type="InterPro" id="IPR000485">
    <property type="entry name" value="AsnC-type_HTH_dom"/>
</dbReference>
<keyword evidence="3" id="KW-0804">Transcription</keyword>